<sequence length="157" mass="17053">VRSGPAAPTPIDPSMVMRYYGSKEGLFAAAAEFDLRLPDLTAVPPARLGETLVRHFLARWEGDETLVALLRAASTNPGAAERMRGIFTDQLAAAVATFGTGTRTTGRRAGLVASQILGLAFTRYIVRLPPMVDAEPEELVSWIGPTLQRYLTERPEK</sequence>
<keyword evidence="3" id="KW-1185">Reference proteome</keyword>
<comment type="caution">
    <text evidence="2">The sequence shown here is derived from an EMBL/GenBank/DDBJ whole genome shotgun (WGS) entry which is preliminary data.</text>
</comment>
<protein>
    <submittedName>
        <fullName evidence="2">TetR/AcrR family transcriptional regulator</fullName>
    </submittedName>
</protein>
<accession>A0A5C4R196</accession>
<dbReference type="RefSeq" id="WP_139581805.1">
    <property type="nucleotide sequence ID" value="NZ_VDFY01000012.1"/>
</dbReference>
<dbReference type="AlphaFoldDB" id="A0A5C4R196"/>
<dbReference type="Proteomes" id="UP000306145">
    <property type="component" value="Unassembled WGS sequence"/>
</dbReference>
<organism evidence="2 3">
    <name type="scientific">Micromonospora orduensis</name>
    <dbReference type="NCBI Taxonomy" id="1420891"/>
    <lineage>
        <taxon>Bacteria</taxon>
        <taxon>Bacillati</taxon>
        <taxon>Actinomycetota</taxon>
        <taxon>Actinomycetes</taxon>
        <taxon>Micromonosporales</taxon>
        <taxon>Micromonosporaceae</taxon>
        <taxon>Micromonospora</taxon>
    </lineage>
</organism>
<dbReference type="InterPro" id="IPR041678">
    <property type="entry name" value="TetR_C_16"/>
</dbReference>
<feature type="domain" description="Tetracyclin repressor-like C-terminal" evidence="1">
    <location>
        <begin position="47"/>
        <end position="151"/>
    </location>
</feature>
<evidence type="ECO:0000313" key="2">
    <source>
        <dbReference type="EMBL" id="TNH31853.1"/>
    </source>
</evidence>
<name>A0A5C4R196_9ACTN</name>
<proteinExistence type="predicted"/>
<dbReference type="InterPro" id="IPR036271">
    <property type="entry name" value="Tet_transcr_reg_TetR-rel_C_sf"/>
</dbReference>
<feature type="non-terminal residue" evidence="2">
    <location>
        <position position="1"/>
    </location>
</feature>
<dbReference type="OrthoDB" id="3210235at2"/>
<dbReference type="Pfam" id="PF17920">
    <property type="entry name" value="TetR_C_16"/>
    <property type="match status" value="1"/>
</dbReference>
<evidence type="ECO:0000313" key="3">
    <source>
        <dbReference type="Proteomes" id="UP000306145"/>
    </source>
</evidence>
<reference evidence="2 3" key="1">
    <citation type="submission" date="2019-06" db="EMBL/GenBank/DDBJ databases">
        <title>Micromonospora ordensis sp. nov., isolated from deep marine sediment.</title>
        <authorList>
            <person name="Veyisoglu A."/>
            <person name="Carro L."/>
            <person name="Klenk H.-P."/>
            <person name="Sahin N."/>
        </authorList>
    </citation>
    <scope>NUCLEOTIDE SEQUENCE [LARGE SCALE GENOMIC DNA]</scope>
    <source>
        <strain evidence="2 3">S2509</strain>
    </source>
</reference>
<dbReference type="Gene3D" id="1.10.357.10">
    <property type="entry name" value="Tetracycline Repressor, domain 2"/>
    <property type="match status" value="1"/>
</dbReference>
<gene>
    <name evidence="2" type="ORF">FHG89_00075</name>
</gene>
<evidence type="ECO:0000259" key="1">
    <source>
        <dbReference type="Pfam" id="PF17920"/>
    </source>
</evidence>
<dbReference type="EMBL" id="VDFY01000012">
    <property type="protein sequence ID" value="TNH31853.1"/>
    <property type="molecule type" value="Genomic_DNA"/>
</dbReference>
<dbReference type="SUPFAM" id="SSF48498">
    <property type="entry name" value="Tetracyclin repressor-like, C-terminal domain"/>
    <property type="match status" value="1"/>
</dbReference>